<dbReference type="Pfam" id="PF07515">
    <property type="entry name" value="TraI_2_C"/>
    <property type="match status" value="1"/>
</dbReference>
<dbReference type="NCBIfam" id="TIGR03760">
    <property type="entry name" value="ICE_TraI_Pfluor"/>
    <property type="match status" value="1"/>
</dbReference>
<dbReference type="SUPFAM" id="SSF46785">
    <property type="entry name" value="Winged helix' DNA-binding domain"/>
    <property type="match status" value="1"/>
</dbReference>
<dbReference type="InterPro" id="IPR011093">
    <property type="entry name" value="TraI_2_C"/>
</dbReference>
<keyword evidence="4" id="KW-1185">Reference proteome</keyword>
<evidence type="ECO:0000259" key="2">
    <source>
        <dbReference type="SMART" id="SM00471"/>
    </source>
</evidence>
<dbReference type="Proteomes" id="UP000285575">
    <property type="component" value="Unassembled WGS sequence"/>
</dbReference>
<feature type="domain" description="HD/PDEase" evidence="2">
    <location>
        <begin position="113"/>
        <end position="283"/>
    </location>
</feature>
<evidence type="ECO:0000256" key="1">
    <source>
        <dbReference type="SAM" id="MobiDB-lite"/>
    </source>
</evidence>
<dbReference type="EMBL" id="SACR01000009">
    <property type="protein sequence ID" value="RVU42859.1"/>
    <property type="molecule type" value="Genomic_DNA"/>
</dbReference>
<sequence length="768" mass="81912">MDLMQGLQAATLVAAFVFGAVLVHRVGQRSAGHGVPRPSRPAAAPAPRPPAHIPVRGFDGIVAATSTAKLVQLVERKTRLSQANFTKDCQPVLESLAEFVQMLPASESHHHAHPGGLWQHLLEVADAALTFRAGMELPPGAGTEERKRLEHRWTYAVFVAALLHDVGKPVTDVRVTLYTEDPRDGRAWTPLAGPMRAFGAHWYSLTFADPTERDYQAHAKLGAMLLHTFVPPRVTRWLAEEGDVLAQLLAYLSGEDKDGALGSLIKRADSDSVRRNLLTSPRTRFATARARPLIERLMEALRRMLVEGASLPLNRPGAAGWVHDGKVYFVCARLADEVRNYLSQHESLQGVPGKDKNDRLFDTWQEYGAAETAPDGGAVWRVRVECEGWSPPDAFTVLCFAVDKLYPDASQRPAPMKGRVWLAQSAAGPAAPSTPSNAPVAAPAATPAASVAAPAPLRVPEAPQAPRLAQATQVAQPVAPEAAQRLPVEPQATAPVAPLAIGEVRPAVHVEAPQTLETAETAAPVAQAQAPAAVAAVSQEVEAPSSTAPAPQDAGDDDTLSVSESAHAGMKEERAPVTETPELGAPLRPRERGQRPAGAAVGNSRLPTPAATALMAWVAQSVGSGALKYNEDGALVHFVPEGALLLSPEIFRRFLSEHEAVSDGPIAALRQSHGDRAFARLQNELAKSGWTVRNGDENMHYYAFVKADKSLSRTASFCLLGKPELFWNPVPAPNERITRAPRPKRMSLPAGAAAGSSTGKGANTRSAA</sequence>
<protein>
    <recommendedName>
        <fullName evidence="2">HD/PDEase domain-containing protein</fullName>
    </recommendedName>
</protein>
<organism evidence="3 4">
    <name type="scientific">Rubrivivax rivuli</name>
    <dbReference type="NCBI Taxonomy" id="1862385"/>
    <lineage>
        <taxon>Bacteria</taxon>
        <taxon>Pseudomonadati</taxon>
        <taxon>Pseudomonadota</taxon>
        <taxon>Betaproteobacteria</taxon>
        <taxon>Burkholderiales</taxon>
        <taxon>Sphaerotilaceae</taxon>
        <taxon>Rubrivivax</taxon>
    </lineage>
</organism>
<dbReference type="InterPro" id="IPR036390">
    <property type="entry name" value="WH_DNA-bd_sf"/>
</dbReference>
<dbReference type="CDD" id="cd00077">
    <property type="entry name" value="HDc"/>
    <property type="match status" value="1"/>
</dbReference>
<dbReference type="InterPro" id="IPR003607">
    <property type="entry name" value="HD/PDEase_dom"/>
</dbReference>
<dbReference type="OrthoDB" id="6190309at2"/>
<dbReference type="Gene3D" id="1.10.3210.40">
    <property type="match status" value="1"/>
</dbReference>
<feature type="compositionally biased region" description="Low complexity" evidence="1">
    <location>
        <begin position="537"/>
        <end position="546"/>
    </location>
</feature>
<dbReference type="SUPFAM" id="SSF109604">
    <property type="entry name" value="HD-domain/PDEase-like"/>
    <property type="match status" value="1"/>
</dbReference>
<dbReference type="AlphaFoldDB" id="A0A437R7W0"/>
<reference evidence="3 4" key="1">
    <citation type="submission" date="2019-01" db="EMBL/GenBank/DDBJ databases">
        <authorList>
            <person name="Chen W.-M."/>
        </authorList>
    </citation>
    <scope>NUCLEOTIDE SEQUENCE [LARGE SCALE GENOMIC DNA]</scope>
    <source>
        <strain evidence="3 4">KYPY4</strain>
    </source>
</reference>
<name>A0A437R7W0_9BURK</name>
<feature type="region of interest" description="Disordered" evidence="1">
    <location>
        <begin position="537"/>
        <end position="604"/>
    </location>
</feature>
<evidence type="ECO:0000313" key="4">
    <source>
        <dbReference type="Proteomes" id="UP000285575"/>
    </source>
</evidence>
<evidence type="ECO:0000313" key="3">
    <source>
        <dbReference type="EMBL" id="RVU42859.1"/>
    </source>
</evidence>
<dbReference type="InterPro" id="IPR011119">
    <property type="entry name" value="Unchr_helicase_relaxase_TraI"/>
</dbReference>
<feature type="compositionally biased region" description="Low complexity" evidence="1">
    <location>
        <begin position="750"/>
        <end position="762"/>
    </location>
</feature>
<comment type="caution">
    <text evidence="3">The sequence shown here is derived from an EMBL/GenBank/DDBJ whole genome shotgun (WGS) entry which is preliminary data.</text>
</comment>
<feature type="region of interest" description="Disordered" evidence="1">
    <location>
        <begin position="30"/>
        <end position="50"/>
    </location>
</feature>
<feature type="region of interest" description="Disordered" evidence="1">
    <location>
        <begin position="732"/>
        <end position="768"/>
    </location>
</feature>
<gene>
    <name evidence="3" type="ORF">EOE66_21535</name>
</gene>
<dbReference type="SMART" id="SM00471">
    <property type="entry name" value="HDc"/>
    <property type="match status" value="1"/>
</dbReference>
<proteinExistence type="predicted"/>
<accession>A0A437R7W0</accession>
<dbReference type="InterPro" id="IPR022391">
    <property type="entry name" value="ICE_relaxase_PFGI-1"/>
</dbReference>
<dbReference type="Pfam" id="PF07514">
    <property type="entry name" value="TraI_2"/>
    <property type="match status" value="1"/>
</dbReference>
<dbReference type="NCBIfam" id="NF041494">
    <property type="entry name" value="MobH"/>
    <property type="match status" value="1"/>
</dbReference>